<keyword evidence="2" id="KW-0808">Transferase</keyword>
<dbReference type="InterPro" id="IPR010635">
    <property type="entry name" value="Heparan_SO4-6-sulfoTrfase"/>
</dbReference>
<evidence type="ECO:0000256" key="3">
    <source>
        <dbReference type="ARBA" id="ARBA00022692"/>
    </source>
</evidence>
<keyword evidence="5" id="KW-0472">Membrane</keyword>
<keyword evidence="4" id="KW-1133">Transmembrane helix</keyword>
<keyword evidence="6" id="KW-0325">Glycoprotein</keyword>
<evidence type="ECO:0000256" key="5">
    <source>
        <dbReference type="ARBA" id="ARBA00023136"/>
    </source>
</evidence>
<evidence type="ECO:0000256" key="4">
    <source>
        <dbReference type="ARBA" id="ARBA00022989"/>
    </source>
</evidence>
<evidence type="ECO:0000256" key="6">
    <source>
        <dbReference type="ARBA" id="ARBA00023180"/>
    </source>
</evidence>
<dbReference type="Proteomes" id="UP001181622">
    <property type="component" value="Unassembled WGS sequence"/>
</dbReference>
<comment type="subcellular location">
    <subcellularLocation>
        <location evidence="1">Membrane</location>
        <topology evidence="1">Single-pass membrane protein</topology>
    </subcellularLocation>
</comment>
<evidence type="ECO:0000313" key="7">
    <source>
        <dbReference type="EMBL" id="MDR4307292.1"/>
    </source>
</evidence>
<protein>
    <submittedName>
        <fullName evidence="7">Sulfotransferase family 2 domain-containing protein</fullName>
    </submittedName>
</protein>
<proteinExistence type="predicted"/>
<evidence type="ECO:0000313" key="8">
    <source>
        <dbReference type="Proteomes" id="UP001181622"/>
    </source>
</evidence>
<gene>
    <name evidence="7" type="ORF">IHQ68_11760</name>
</gene>
<dbReference type="PANTHER" id="PTHR12812:SF0">
    <property type="entry name" value="HEPARAN-SULFATE 6-O-SULFOTRANSFERASE"/>
    <property type="match status" value="1"/>
</dbReference>
<evidence type="ECO:0000256" key="1">
    <source>
        <dbReference type="ARBA" id="ARBA00004167"/>
    </source>
</evidence>
<sequence>MIFSVHIPKTAGTSFARALEARFGKRLALYYGVHDPKTTEGLRVPREELAGPAAELEARGFECLHGHYHVRNVQPLITDPAEVWTWLRDPVERTLSQFDFYKERPLELKELAERVKAGEVNIRDFAQIKGVRDLQTRYLKGFDLADYGFVGITEHFELGLSLLFGGEAPTLKRRYNATEARSVVDAEDRQRIAKANVRDLQLYADGLRLFVDRLAAAGAVSAPERPAAASGGLLKRLRSKVA</sequence>
<evidence type="ECO:0000256" key="2">
    <source>
        <dbReference type="ARBA" id="ARBA00022679"/>
    </source>
</evidence>
<dbReference type="RefSeq" id="WP_309392020.1">
    <property type="nucleotide sequence ID" value="NZ_JADBEO010000023.1"/>
</dbReference>
<dbReference type="PANTHER" id="PTHR12812">
    <property type="entry name" value="HEPARAN SULFATE 6-O-SULFOTRANSFERASE 3"/>
    <property type="match status" value="1"/>
</dbReference>
<dbReference type="Gene3D" id="3.40.50.300">
    <property type="entry name" value="P-loop containing nucleotide triphosphate hydrolases"/>
    <property type="match status" value="1"/>
</dbReference>
<organism evidence="7 8">
    <name type="scientific">Chelatococcus sambhunathii</name>
    <dbReference type="NCBI Taxonomy" id="363953"/>
    <lineage>
        <taxon>Bacteria</taxon>
        <taxon>Pseudomonadati</taxon>
        <taxon>Pseudomonadota</taxon>
        <taxon>Alphaproteobacteria</taxon>
        <taxon>Hyphomicrobiales</taxon>
        <taxon>Chelatococcaceae</taxon>
        <taxon>Chelatococcus</taxon>
    </lineage>
</organism>
<keyword evidence="8" id="KW-1185">Reference proteome</keyword>
<dbReference type="EMBL" id="JADBEO010000023">
    <property type="protein sequence ID" value="MDR4307292.1"/>
    <property type="molecule type" value="Genomic_DNA"/>
</dbReference>
<comment type="caution">
    <text evidence="7">The sequence shown here is derived from an EMBL/GenBank/DDBJ whole genome shotgun (WGS) entry which is preliminary data.</text>
</comment>
<reference evidence="7" key="1">
    <citation type="submission" date="2020-10" db="EMBL/GenBank/DDBJ databases">
        <authorList>
            <person name="Abbas A."/>
            <person name="Razzaq R."/>
            <person name="Waqas M."/>
            <person name="Abbas N."/>
            <person name="Nielsen T.K."/>
            <person name="Hansen L.H."/>
            <person name="Hussain S."/>
            <person name="Shahid M."/>
        </authorList>
    </citation>
    <scope>NUCLEOTIDE SEQUENCE</scope>
    <source>
        <strain evidence="7">S14</strain>
    </source>
</reference>
<accession>A0ABU1DGP7</accession>
<keyword evidence="3" id="KW-0812">Transmembrane</keyword>
<dbReference type="InterPro" id="IPR027417">
    <property type="entry name" value="P-loop_NTPase"/>
</dbReference>
<name>A0ABU1DGP7_9HYPH</name>